<dbReference type="OrthoDB" id="10668973at2759"/>
<dbReference type="EMBL" id="JABBWE010000032">
    <property type="protein sequence ID" value="KAG1793153.1"/>
    <property type="molecule type" value="Genomic_DNA"/>
</dbReference>
<sequence>MWYCVRHGFSRAVRTTTLPRTKSRESFQKAFPWPTELRAMTRHSRQELHYSPFSSNPPSGCRCPSMRPYSTGAYMLLSLNCFLKENKNMFSREKQIRGLPWITMFSSLIKEPLRACKSTTRVHHHNFDGVPSYRDDHECAKLFRDATHRSEHRNISMQERLTVGRHGCSEADDCVLIFSHRCRCLCCICGVKTRMSSLSLQEQTTVGTRRAKKAFCEAFRGRRVLHDGHWSRISYLGARGAYRHHQRHHH</sequence>
<evidence type="ECO:0000313" key="1">
    <source>
        <dbReference type="EMBL" id="KAG1793153.1"/>
    </source>
</evidence>
<organism evidence="1 2">
    <name type="scientific">Suillus plorans</name>
    <dbReference type="NCBI Taxonomy" id="116603"/>
    <lineage>
        <taxon>Eukaryota</taxon>
        <taxon>Fungi</taxon>
        <taxon>Dikarya</taxon>
        <taxon>Basidiomycota</taxon>
        <taxon>Agaricomycotina</taxon>
        <taxon>Agaricomycetes</taxon>
        <taxon>Agaricomycetidae</taxon>
        <taxon>Boletales</taxon>
        <taxon>Suillineae</taxon>
        <taxon>Suillaceae</taxon>
        <taxon>Suillus</taxon>
    </lineage>
</organism>
<name>A0A9P7ANY5_9AGAM</name>
<keyword evidence="2" id="KW-1185">Reference proteome</keyword>
<proteinExistence type="predicted"/>
<dbReference type="RefSeq" id="XP_041159642.1">
    <property type="nucleotide sequence ID" value="XM_041310862.1"/>
</dbReference>
<accession>A0A9P7ANY5</accession>
<gene>
    <name evidence="1" type="ORF">HD556DRAFT_523667</name>
</gene>
<dbReference type="Proteomes" id="UP000719766">
    <property type="component" value="Unassembled WGS sequence"/>
</dbReference>
<comment type="caution">
    <text evidence="1">The sequence shown here is derived from an EMBL/GenBank/DDBJ whole genome shotgun (WGS) entry which is preliminary data.</text>
</comment>
<evidence type="ECO:0000313" key="2">
    <source>
        <dbReference type="Proteomes" id="UP000719766"/>
    </source>
</evidence>
<reference evidence="1" key="1">
    <citation type="journal article" date="2020" name="New Phytol.">
        <title>Comparative genomics reveals dynamic genome evolution in host specialist ectomycorrhizal fungi.</title>
        <authorList>
            <person name="Lofgren L.A."/>
            <person name="Nguyen N.H."/>
            <person name="Vilgalys R."/>
            <person name="Ruytinx J."/>
            <person name="Liao H.L."/>
            <person name="Branco S."/>
            <person name="Kuo A."/>
            <person name="LaButti K."/>
            <person name="Lipzen A."/>
            <person name="Andreopoulos W."/>
            <person name="Pangilinan J."/>
            <person name="Riley R."/>
            <person name="Hundley H."/>
            <person name="Na H."/>
            <person name="Barry K."/>
            <person name="Grigoriev I.V."/>
            <person name="Stajich J.E."/>
            <person name="Kennedy P.G."/>
        </authorList>
    </citation>
    <scope>NUCLEOTIDE SEQUENCE</scope>
    <source>
        <strain evidence="1">S12</strain>
    </source>
</reference>
<dbReference type="GeneID" id="64604626"/>
<dbReference type="AlphaFoldDB" id="A0A9P7ANY5"/>
<protein>
    <submittedName>
        <fullName evidence="1">Uncharacterized protein</fullName>
    </submittedName>
</protein>